<evidence type="ECO:0000313" key="1">
    <source>
        <dbReference type="EMBL" id="KAB1206086.1"/>
    </source>
</evidence>
<organism evidence="1 2">
    <name type="scientific">Morella rubra</name>
    <name type="common">Chinese bayberry</name>
    <dbReference type="NCBI Taxonomy" id="262757"/>
    <lineage>
        <taxon>Eukaryota</taxon>
        <taxon>Viridiplantae</taxon>
        <taxon>Streptophyta</taxon>
        <taxon>Embryophyta</taxon>
        <taxon>Tracheophyta</taxon>
        <taxon>Spermatophyta</taxon>
        <taxon>Magnoliopsida</taxon>
        <taxon>eudicotyledons</taxon>
        <taxon>Gunneridae</taxon>
        <taxon>Pentapetalae</taxon>
        <taxon>rosids</taxon>
        <taxon>fabids</taxon>
        <taxon>Fagales</taxon>
        <taxon>Myricaceae</taxon>
        <taxon>Morella</taxon>
    </lineage>
</organism>
<accession>A0A6A1V1B7</accession>
<dbReference type="Proteomes" id="UP000516437">
    <property type="component" value="Chromosome 7"/>
</dbReference>
<name>A0A6A1V1B7_9ROSI</name>
<gene>
    <name evidence="1" type="ORF">CJ030_MR7G009315</name>
</gene>
<sequence length="126" mass="14653">MATSMKTGFDSIMKLLTIHTERFGTLDKDMMGLKHQVNNSIHVASNVIQNTVDEFASTSDELQAFVKSSAEDVVKATEVRLEEDRNLHPHVMKWTYWFSTAWMNWLKKFEIEYPPSSFWFSIAPYL</sequence>
<proteinExistence type="predicted"/>
<dbReference type="EMBL" id="RXIC02000025">
    <property type="protein sequence ID" value="KAB1206086.1"/>
    <property type="molecule type" value="Genomic_DNA"/>
</dbReference>
<keyword evidence="2" id="KW-1185">Reference proteome</keyword>
<evidence type="ECO:0000313" key="2">
    <source>
        <dbReference type="Proteomes" id="UP000516437"/>
    </source>
</evidence>
<comment type="caution">
    <text evidence="1">The sequence shown here is derived from an EMBL/GenBank/DDBJ whole genome shotgun (WGS) entry which is preliminary data.</text>
</comment>
<protein>
    <submittedName>
        <fullName evidence="1">Uncharacterized protein</fullName>
    </submittedName>
</protein>
<dbReference type="AlphaFoldDB" id="A0A6A1V1B7"/>
<reference evidence="1 2" key="1">
    <citation type="journal article" date="2019" name="Plant Biotechnol. J.">
        <title>The red bayberry genome and genetic basis of sex determination.</title>
        <authorList>
            <person name="Jia H.M."/>
            <person name="Jia H.J."/>
            <person name="Cai Q.L."/>
            <person name="Wang Y."/>
            <person name="Zhao H.B."/>
            <person name="Yang W.F."/>
            <person name="Wang G.Y."/>
            <person name="Li Y.H."/>
            <person name="Zhan D.L."/>
            <person name="Shen Y.T."/>
            <person name="Niu Q.F."/>
            <person name="Chang L."/>
            <person name="Qiu J."/>
            <person name="Zhao L."/>
            <person name="Xie H.B."/>
            <person name="Fu W.Y."/>
            <person name="Jin J."/>
            <person name="Li X.W."/>
            <person name="Jiao Y."/>
            <person name="Zhou C.C."/>
            <person name="Tu T."/>
            <person name="Chai C.Y."/>
            <person name="Gao J.L."/>
            <person name="Fan L.J."/>
            <person name="van de Weg E."/>
            <person name="Wang J.Y."/>
            <person name="Gao Z.S."/>
        </authorList>
    </citation>
    <scope>NUCLEOTIDE SEQUENCE [LARGE SCALE GENOMIC DNA]</scope>
    <source>
        <tissue evidence="1">Leaves</tissue>
    </source>
</reference>